<protein>
    <submittedName>
        <fullName evidence="3">FHA domain-containing protein</fullName>
    </submittedName>
</protein>
<feature type="region of interest" description="Disordered" evidence="1">
    <location>
        <begin position="230"/>
        <end position="268"/>
    </location>
</feature>
<evidence type="ECO:0000313" key="3">
    <source>
        <dbReference type="EMBL" id="HEN15110.1"/>
    </source>
</evidence>
<feature type="region of interest" description="Disordered" evidence="1">
    <location>
        <begin position="118"/>
        <end position="150"/>
    </location>
</feature>
<feature type="domain" description="FHA" evidence="2">
    <location>
        <begin position="23"/>
        <end position="72"/>
    </location>
</feature>
<dbReference type="SUPFAM" id="SSF49879">
    <property type="entry name" value="SMAD/FHA domain"/>
    <property type="match status" value="1"/>
</dbReference>
<dbReference type="InterPro" id="IPR008984">
    <property type="entry name" value="SMAD_FHA_dom_sf"/>
</dbReference>
<dbReference type="Pfam" id="PF00498">
    <property type="entry name" value="FHA"/>
    <property type="match status" value="1"/>
</dbReference>
<dbReference type="PANTHER" id="PTHR23308">
    <property type="entry name" value="NUCLEAR INHIBITOR OF PROTEIN PHOSPHATASE-1"/>
    <property type="match status" value="1"/>
</dbReference>
<dbReference type="InterPro" id="IPR000253">
    <property type="entry name" value="FHA_dom"/>
</dbReference>
<comment type="caution">
    <text evidence="3">The sequence shown here is derived from an EMBL/GenBank/DDBJ whole genome shotgun (WGS) entry which is preliminary data.</text>
</comment>
<feature type="compositionally biased region" description="Basic and acidic residues" evidence="1">
    <location>
        <begin position="139"/>
        <end position="150"/>
    </location>
</feature>
<dbReference type="InterPro" id="IPR050923">
    <property type="entry name" value="Cell_Proc_Reg/RNA_Proc"/>
</dbReference>
<dbReference type="EMBL" id="DSOK01000189">
    <property type="protein sequence ID" value="HEN15110.1"/>
    <property type="molecule type" value="Genomic_DNA"/>
</dbReference>
<organism evidence="3">
    <name type="scientific">Schlesneria paludicola</name>
    <dbReference type="NCBI Taxonomy" id="360056"/>
    <lineage>
        <taxon>Bacteria</taxon>
        <taxon>Pseudomonadati</taxon>
        <taxon>Planctomycetota</taxon>
        <taxon>Planctomycetia</taxon>
        <taxon>Planctomycetales</taxon>
        <taxon>Planctomycetaceae</taxon>
        <taxon>Schlesneria</taxon>
    </lineage>
</organism>
<dbReference type="AlphaFoldDB" id="A0A7C2NWJ8"/>
<dbReference type="PROSITE" id="PS50006">
    <property type="entry name" value="FHA_DOMAIN"/>
    <property type="match status" value="1"/>
</dbReference>
<sequence>MQAILRIVHQRANIQQVRLGSETVIGRSAGCQLKIASPQVSRRHCRLSLRPDGVYLEDLDSANGTFLDGVRVPKETPTYVHAGARLEIGPARFVVEYTVGGGSTKLTGPETQELIQAATPGRPSQPTPFSQPTAPTENGPHENDQNTQKVAEDRQVAATTDPGLFDFSQPAAESFAIPSLPRKRSFFDLFRRRSQTDQPSLPPADPLAAEVTLLGPVSEDERQPVIVDHCQSRTEEPANGEDAELSPSKPSPIDNAAEDPLQQFLRQL</sequence>
<name>A0A7C2NWJ8_9PLAN</name>
<gene>
    <name evidence="3" type="ORF">ENQ76_06530</name>
</gene>
<feature type="compositionally biased region" description="Polar residues" evidence="1">
    <location>
        <begin position="122"/>
        <end position="136"/>
    </location>
</feature>
<dbReference type="SMART" id="SM00240">
    <property type="entry name" value="FHA"/>
    <property type="match status" value="1"/>
</dbReference>
<evidence type="ECO:0000256" key="1">
    <source>
        <dbReference type="SAM" id="MobiDB-lite"/>
    </source>
</evidence>
<dbReference type="CDD" id="cd00060">
    <property type="entry name" value="FHA"/>
    <property type="match status" value="1"/>
</dbReference>
<proteinExistence type="predicted"/>
<reference evidence="3" key="1">
    <citation type="journal article" date="2020" name="mSystems">
        <title>Genome- and Community-Level Interaction Insights into Carbon Utilization and Element Cycling Functions of Hydrothermarchaeota in Hydrothermal Sediment.</title>
        <authorList>
            <person name="Zhou Z."/>
            <person name="Liu Y."/>
            <person name="Xu W."/>
            <person name="Pan J."/>
            <person name="Luo Z.H."/>
            <person name="Li M."/>
        </authorList>
    </citation>
    <scope>NUCLEOTIDE SEQUENCE [LARGE SCALE GENOMIC DNA]</scope>
    <source>
        <strain evidence="3">SpSt-339</strain>
    </source>
</reference>
<dbReference type="Gene3D" id="2.60.200.20">
    <property type="match status" value="1"/>
</dbReference>
<accession>A0A7C2NWJ8</accession>
<evidence type="ECO:0000259" key="2">
    <source>
        <dbReference type="PROSITE" id="PS50006"/>
    </source>
</evidence>